<feature type="binding site" evidence="4">
    <location>
        <begin position="111"/>
        <end position="113"/>
    </location>
    <ligand>
        <name>GTP</name>
        <dbReference type="ChEBI" id="CHEBI:37565"/>
    </ligand>
</feature>
<feature type="binding site" evidence="4">
    <location>
        <position position="142"/>
    </location>
    <ligand>
        <name>GTP</name>
        <dbReference type="ChEBI" id="CHEBI:37565"/>
    </ligand>
</feature>
<feature type="binding site" evidence="4">
    <location>
        <position position="190"/>
    </location>
    <ligand>
        <name>GTP</name>
        <dbReference type="ChEBI" id="CHEBI:37565"/>
    </ligand>
</feature>
<dbReference type="GO" id="GO:0000917">
    <property type="term" value="P:division septum assembly"/>
    <property type="evidence" value="ECO:0007669"/>
    <property type="project" value="UniProtKB-KW"/>
</dbReference>
<dbReference type="CDD" id="cd02201">
    <property type="entry name" value="FtsZ_type1"/>
    <property type="match status" value="1"/>
</dbReference>
<dbReference type="GO" id="GO:0005737">
    <property type="term" value="C:cytoplasm"/>
    <property type="evidence" value="ECO:0007669"/>
    <property type="project" value="UniProtKB-SubCell"/>
</dbReference>
<feature type="domain" description="Tubulin/FtsZ GTPase" evidence="8">
    <location>
        <begin position="16"/>
        <end position="208"/>
    </location>
</feature>
<dbReference type="SUPFAM" id="SSF52490">
    <property type="entry name" value="Tubulin nucleotide-binding domain-like"/>
    <property type="match status" value="1"/>
</dbReference>
<dbReference type="GO" id="GO:0005525">
    <property type="term" value="F:GTP binding"/>
    <property type="evidence" value="ECO:0007669"/>
    <property type="project" value="UniProtKB-UniRule"/>
</dbReference>
<comment type="similarity">
    <text evidence="1 4 6">Belongs to the FtsZ family.</text>
</comment>
<dbReference type="FunFam" id="3.40.50.1440:FF:000001">
    <property type="entry name" value="Cell division protein FtsZ"/>
    <property type="match status" value="1"/>
</dbReference>
<dbReference type="InterPro" id="IPR020805">
    <property type="entry name" value="Cell_div_FtsZ_CS"/>
</dbReference>
<dbReference type="InterPro" id="IPR037103">
    <property type="entry name" value="Tubulin/FtsZ-like_C"/>
</dbReference>
<dbReference type="GO" id="GO:0003924">
    <property type="term" value="F:GTPase activity"/>
    <property type="evidence" value="ECO:0007669"/>
    <property type="project" value="UniProtKB-UniRule"/>
</dbReference>
<dbReference type="Proteomes" id="UP000192342">
    <property type="component" value="Unassembled WGS sequence"/>
</dbReference>
<dbReference type="AlphaFoldDB" id="A0A1Y1SHT0"/>
<evidence type="ECO:0000256" key="1">
    <source>
        <dbReference type="ARBA" id="ARBA00009690"/>
    </source>
</evidence>
<feature type="binding site" evidence="4">
    <location>
        <begin position="24"/>
        <end position="28"/>
    </location>
    <ligand>
        <name>GTP</name>
        <dbReference type="ChEBI" id="CHEBI:37565"/>
    </ligand>
</feature>
<dbReference type="SUPFAM" id="SSF55307">
    <property type="entry name" value="Tubulin C-terminal domain-like"/>
    <property type="match status" value="1"/>
</dbReference>
<dbReference type="InterPro" id="IPR024757">
    <property type="entry name" value="FtsZ_C"/>
</dbReference>
<evidence type="ECO:0000313" key="10">
    <source>
        <dbReference type="EMBL" id="ORE89233.1"/>
    </source>
</evidence>
<accession>A0A1Y1SHT0</accession>
<keyword evidence="4 6" id="KW-0131">Cell cycle</keyword>
<dbReference type="InterPro" id="IPR003008">
    <property type="entry name" value="Tubulin_FtsZ_GTPase"/>
</dbReference>
<dbReference type="SMART" id="SM00865">
    <property type="entry name" value="Tubulin_C"/>
    <property type="match status" value="1"/>
</dbReference>
<protein>
    <recommendedName>
        <fullName evidence="4 5">Cell division protein FtsZ</fullName>
    </recommendedName>
</protein>
<dbReference type="PRINTS" id="PR00423">
    <property type="entry name" value="CELLDVISFTSZ"/>
</dbReference>
<evidence type="ECO:0000259" key="8">
    <source>
        <dbReference type="SMART" id="SM00864"/>
    </source>
</evidence>
<comment type="subcellular location">
    <subcellularLocation>
        <location evidence="4">Cytoplasm</location>
    </subcellularLocation>
    <text evidence="4">Assembles at midcell at the inner surface of the cytoplasmic membrane.</text>
</comment>
<keyword evidence="4" id="KW-0963">Cytoplasm</keyword>
<feature type="region of interest" description="Disordered" evidence="7">
    <location>
        <begin position="332"/>
        <end position="351"/>
    </location>
</feature>
<dbReference type="Gene3D" id="3.30.1330.20">
    <property type="entry name" value="Tubulin/FtsZ, C-terminal domain"/>
    <property type="match status" value="1"/>
</dbReference>
<dbReference type="InterPro" id="IPR018316">
    <property type="entry name" value="Tubulin/FtsZ_2-layer-sand-dom"/>
</dbReference>
<evidence type="ECO:0000313" key="11">
    <source>
        <dbReference type="Proteomes" id="UP000192342"/>
    </source>
</evidence>
<dbReference type="HAMAP" id="MF_00909">
    <property type="entry name" value="FtsZ"/>
    <property type="match status" value="1"/>
</dbReference>
<feature type="region of interest" description="Disordered" evidence="7">
    <location>
        <begin position="361"/>
        <end position="398"/>
    </location>
</feature>
<evidence type="ECO:0000256" key="2">
    <source>
        <dbReference type="ARBA" id="ARBA00022741"/>
    </source>
</evidence>
<dbReference type="InterPro" id="IPR036525">
    <property type="entry name" value="Tubulin/FtsZ_GTPase_sf"/>
</dbReference>
<comment type="function">
    <text evidence="4 6">Essential cell division protein that forms a contractile ring structure (Z ring) at the future cell division site. The regulation of the ring assembly controls the timing and the location of cell division. One of the functions of the FtsZ ring is to recruit other cell division proteins to the septum to produce a new cell wall between the dividing cells. Binds GTP and shows GTPase activity.</text>
</comment>
<dbReference type="PROSITE" id="PS01135">
    <property type="entry name" value="FTSZ_2"/>
    <property type="match status" value="1"/>
</dbReference>
<organism evidence="10 11">
    <name type="scientific">Oceanococcus atlanticus</name>
    <dbReference type="NCBI Taxonomy" id="1317117"/>
    <lineage>
        <taxon>Bacteria</taxon>
        <taxon>Pseudomonadati</taxon>
        <taxon>Pseudomonadota</taxon>
        <taxon>Gammaproteobacteria</taxon>
        <taxon>Chromatiales</taxon>
        <taxon>Oceanococcaceae</taxon>
        <taxon>Oceanococcus</taxon>
    </lineage>
</organism>
<dbReference type="InterPro" id="IPR045061">
    <property type="entry name" value="FtsZ/CetZ"/>
</dbReference>
<dbReference type="SMART" id="SM00864">
    <property type="entry name" value="Tubulin"/>
    <property type="match status" value="1"/>
</dbReference>
<proteinExistence type="inferred from homology"/>
<keyword evidence="11" id="KW-1185">Reference proteome</keyword>
<dbReference type="InterPro" id="IPR008280">
    <property type="entry name" value="Tub_FtsZ_C"/>
</dbReference>
<keyword evidence="3 4" id="KW-0342">GTP-binding</keyword>
<dbReference type="EMBL" id="AQQV01000001">
    <property type="protein sequence ID" value="ORE89233.1"/>
    <property type="molecule type" value="Genomic_DNA"/>
</dbReference>
<name>A0A1Y1SHT0_9GAMM</name>
<comment type="subunit">
    <text evidence="4">Homodimer. Polymerizes to form a dynamic ring structure in a strictly GTP-dependent manner. Interacts directly with several other division proteins.</text>
</comment>
<reference evidence="10 11" key="1">
    <citation type="submission" date="2013-04" db="EMBL/GenBank/DDBJ databases">
        <title>Oceanococcus atlanticus 22II-S10r2 Genome Sequencing.</title>
        <authorList>
            <person name="Lai Q."/>
            <person name="Li G."/>
            <person name="Shao Z."/>
        </authorList>
    </citation>
    <scope>NUCLEOTIDE SEQUENCE [LARGE SCALE GENOMIC DNA]</scope>
    <source>
        <strain evidence="10 11">22II-S10r2</strain>
    </source>
</reference>
<dbReference type="Pfam" id="PF00091">
    <property type="entry name" value="Tubulin"/>
    <property type="match status" value="1"/>
</dbReference>
<dbReference type="GO" id="GO:0032153">
    <property type="term" value="C:cell division site"/>
    <property type="evidence" value="ECO:0007669"/>
    <property type="project" value="UniProtKB-UniRule"/>
</dbReference>
<dbReference type="RefSeq" id="WP_330395392.1">
    <property type="nucleotide sequence ID" value="NZ_AQQV01000001.1"/>
</dbReference>
<keyword evidence="4 6" id="KW-0132">Cell division</keyword>
<dbReference type="GO" id="GO:0043093">
    <property type="term" value="P:FtsZ-dependent cytokinesis"/>
    <property type="evidence" value="ECO:0007669"/>
    <property type="project" value="UniProtKB-UniRule"/>
</dbReference>
<evidence type="ECO:0000256" key="4">
    <source>
        <dbReference type="HAMAP-Rule" id="MF_00909"/>
    </source>
</evidence>
<evidence type="ECO:0000256" key="6">
    <source>
        <dbReference type="RuleBase" id="RU000631"/>
    </source>
</evidence>
<sequence length="398" mass="41768">MGEVFEVMETQTKEAVIKVVGVGGGGSNTVNQMVQAGIKGVEFICANTDAQHLRRCSADVLLPIGQQITRGLGAGADPNVGRQAALEDRDRIVELIEGTDMLFITAGMGGGTGTGAAPVVAEIAREMGILTVAVVTKPFQFERAKRMTVAKHGIDELNKHVHSLIVIPNERLLPVLGKGVSMKEAFTASNDVLHNAVQGIAEIISCEGEMNVDFADVKKVMGVQGMAMIGIGTGKGEDRAKEAAQAALSCPLLEELSIQGAEGLLVNVTGANLTIDEYTQVMELMTEAASESAEVIVGTVEDDSVGEGLRVTVVATGLDSQLKKVMPEPASTRVTPISHGKQPQVQSEAPSALEELNKVAVPKRAAAGGRSMDHGSAAPSLRDDDWLDVPAFLRTQAD</sequence>
<feature type="binding site" evidence="4">
    <location>
        <position position="146"/>
    </location>
    <ligand>
        <name>GTP</name>
        <dbReference type="ChEBI" id="CHEBI:37565"/>
    </ligand>
</feature>
<dbReference type="PANTHER" id="PTHR30314">
    <property type="entry name" value="CELL DIVISION PROTEIN FTSZ-RELATED"/>
    <property type="match status" value="1"/>
</dbReference>
<dbReference type="GO" id="GO:0051258">
    <property type="term" value="P:protein polymerization"/>
    <property type="evidence" value="ECO:0007669"/>
    <property type="project" value="UniProtKB-UniRule"/>
</dbReference>
<dbReference type="Gene3D" id="3.40.50.1440">
    <property type="entry name" value="Tubulin/FtsZ, GTPase domain"/>
    <property type="match status" value="1"/>
</dbReference>
<dbReference type="Pfam" id="PF12327">
    <property type="entry name" value="FtsZ_C"/>
    <property type="match status" value="1"/>
</dbReference>
<evidence type="ECO:0000256" key="5">
    <source>
        <dbReference type="NCBIfam" id="TIGR00065"/>
    </source>
</evidence>
<dbReference type="PANTHER" id="PTHR30314:SF3">
    <property type="entry name" value="MITOCHONDRIAL DIVISION PROTEIN FSZA"/>
    <property type="match status" value="1"/>
</dbReference>
<evidence type="ECO:0000259" key="9">
    <source>
        <dbReference type="SMART" id="SM00865"/>
    </source>
</evidence>
<dbReference type="InterPro" id="IPR000158">
    <property type="entry name" value="Cell_div_FtsZ"/>
</dbReference>
<evidence type="ECO:0000256" key="3">
    <source>
        <dbReference type="ARBA" id="ARBA00023134"/>
    </source>
</evidence>
<feature type="domain" description="Tubulin/FtsZ 2-layer sandwich" evidence="9">
    <location>
        <begin position="210"/>
        <end position="327"/>
    </location>
</feature>
<gene>
    <name evidence="4" type="primary">ftsZ</name>
    <name evidence="10" type="ORF">ATO7_05120</name>
</gene>
<keyword evidence="4 6" id="KW-0717">Septation</keyword>
<keyword evidence="2 4" id="KW-0547">Nucleotide-binding</keyword>
<dbReference type="STRING" id="1317117.ATO7_05120"/>
<comment type="caution">
    <text evidence="10">The sequence shown here is derived from an EMBL/GenBank/DDBJ whole genome shotgun (WGS) entry which is preliminary data.</text>
</comment>
<dbReference type="NCBIfam" id="TIGR00065">
    <property type="entry name" value="ftsZ"/>
    <property type="match status" value="1"/>
</dbReference>
<dbReference type="PROSITE" id="PS01134">
    <property type="entry name" value="FTSZ_1"/>
    <property type="match status" value="1"/>
</dbReference>
<evidence type="ECO:0000256" key="7">
    <source>
        <dbReference type="SAM" id="MobiDB-lite"/>
    </source>
</evidence>